<keyword evidence="1" id="KW-1133">Transmembrane helix</keyword>
<keyword evidence="1" id="KW-0472">Membrane</keyword>
<gene>
    <name evidence="2" type="ORF">JTE90_010548</name>
</gene>
<comment type="caution">
    <text evidence="2">The sequence shown here is derived from an EMBL/GenBank/DDBJ whole genome shotgun (WGS) entry which is preliminary data.</text>
</comment>
<accession>A0AAV6U3W2</accession>
<dbReference type="EMBL" id="JAFNEN010000678">
    <property type="protein sequence ID" value="KAG8178637.1"/>
    <property type="molecule type" value="Genomic_DNA"/>
</dbReference>
<sequence length="69" mass="7667">MDLIQITMQFGKLFVLVMATVLILGFVFITEAEARKHHHNNEGLGALLAAGLLAKILEHKHHGCHHHHG</sequence>
<dbReference type="AlphaFoldDB" id="A0AAV6U3W2"/>
<evidence type="ECO:0000256" key="1">
    <source>
        <dbReference type="SAM" id="Phobius"/>
    </source>
</evidence>
<protein>
    <submittedName>
        <fullName evidence="2">Uncharacterized protein</fullName>
    </submittedName>
</protein>
<keyword evidence="1" id="KW-0812">Transmembrane</keyword>
<dbReference type="Proteomes" id="UP000827092">
    <property type="component" value="Unassembled WGS sequence"/>
</dbReference>
<keyword evidence="3" id="KW-1185">Reference proteome</keyword>
<feature type="transmembrane region" description="Helical" evidence="1">
    <location>
        <begin position="6"/>
        <end position="29"/>
    </location>
</feature>
<proteinExistence type="predicted"/>
<name>A0AAV6U3W2_9ARAC</name>
<reference evidence="2 3" key="1">
    <citation type="journal article" date="2022" name="Nat. Ecol. Evol.">
        <title>A masculinizing supergene underlies an exaggerated male reproductive morph in a spider.</title>
        <authorList>
            <person name="Hendrickx F."/>
            <person name="De Corte Z."/>
            <person name="Sonet G."/>
            <person name="Van Belleghem S.M."/>
            <person name="Kostlbacher S."/>
            <person name="Vangestel C."/>
        </authorList>
    </citation>
    <scope>NUCLEOTIDE SEQUENCE [LARGE SCALE GENOMIC DNA]</scope>
    <source>
        <strain evidence="2">W744_W776</strain>
    </source>
</reference>
<evidence type="ECO:0000313" key="2">
    <source>
        <dbReference type="EMBL" id="KAG8178637.1"/>
    </source>
</evidence>
<evidence type="ECO:0000313" key="3">
    <source>
        <dbReference type="Proteomes" id="UP000827092"/>
    </source>
</evidence>
<organism evidence="2 3">
    <name type="scientific">Oedothorax gibbosus</name>
    <dbReference type="NCBI Taxonomy" id="931172"/>
    <lineage>
        <taxon>Eukaryota</taxon>
        <taxon>Metazoa</taxon>
        <taxon>Ecdysozoa</taxon>
        <taxon>Arthropoda</taxon>
        <taxon>Chelicerata</taxon>
        <taxon>Arachnida</taxon>
        <taxon>Araneae</taxon>
        <taxon>Araneomorphae</taxon>
        <taxon>Entelegynae</taxon>
        <taxon>Araneoidea</taxon>
        <taxon>Linyphiidae</taxon>
        <taxon>Erigoninae</taxon>
        <taxon>Oedothorax</taxon>
    </lineage>
</organism>